<proteinExistence type="predicted"/>
<dbReference type="Proteomes" id="UP001610728">
    <property type="component" value="Unassembled WGS sequence"/>
</dbReference>
<evidence type="ECO:0008006" key="3">
    <source>
        <dbReference type="Google" id="ProtNLM"/>
    </source>
</evidence>
<name>A0ABR4MGI5_9PEZI</name>
<comment type="caution">
    <text evidence="1">The sequence shown here is derived from an EMBL/GenBank/DDBJ whole genome shotgun (WGS) entry which is preliminary data.</text>
</comment>
<evidence type="ECO:0000313" key="2">
    <source>
        <dbReference type="Proteomes" id="UP001610728"/>
    </source>
</evidence>
<evidence type="ECO:0000313" key="1">
    <source>
        <dbReference type="EMBL" id="KAL2887400.1"/>
    </source>
</evidence>
<organism evidence="1 2">
    <name type="scientific">Ceratocystis lukuohia</name>
    <dbReference type="NCBI Taxonomy" id="2019550"/>
    <lineage>
        <taxon>Eukaryota</taxon>
        <taxon>Fungi</taxon>
        <taxon>Dikarya</taxon>
        <taxon>Ascomycota</taxon>
        <taxon>Pezizomycotina</taxon>
        <taxon>Sordariomycetes</taxon>
        <taxon>Hypocreomycetidae</taxon>
        <taxon>Microascales</taxon>
        <taxon>Ceratocystidaceae</taxon>
        <taxon>Ceratocystis</taxon>
    </lineage>
</organism>
<reference evidence="1 2" key="1">
    <citation type="submission" date="2020-05" db="EMBL/GenBank/DDBJ databases">
        <title>Ceratocystis lukuohia genome.</title>
        <authorList>
            <person name="Harrington T.C."/>
            <person name="Kim K."/>
            <person name="Mayers C.G."/>
        </authorList>
    </citation>
    <scope>NUCLEOTIDE SEQUENCE [LARGE SCALE GENOMIC DNA]</scope>
    <source>
        <strain evidence="1 2">C4212</strain>
    </source>
</reference>
<accession>A0ABR4MGI5</accession>
<dbReference type="RefSeq" id="XP_070858580.1">
    <property type="nucleotide sequence ID" value="XM_071000927.1"/>
</dbReference>
<protein>
    <recommendedName>
        <fullName evidence="3">Transposase</fullName>
    </recommendedName>
</protein>
<dbReference type="EMBL" id="JABSNW010000005">
    <property type="protein sequence ID" value="KAL2887400.1"/>
    <property type="molecule type" value="Genomic_DNA"/>
</dbReference>
<keyword evidence="2" id="KW-1185">Reference proteome</keyword>
<sequence>MTCHQLAGIRLETLSGDNQASRHDFSRKYDYQRGKCEDPVIICNWVKLAKNTIVKHGIQRDDFSNVDETGFMMGLIQNGMVVTGIDRRGKPKSVQPRNREWITVIQRINVDDRAIPPFIIGARQHRLATWYRERNLLGNLVIVTA</sequence>
<gene>
    <name evidence="1" type="ORF">HOO65_050521</name>
</gene>
<dbReference type="GeneID" id="98119133"/>